<dbReference type="EMBL" id="JACIDO010000005">
    <property type="protein sequence ID" value="MBB3936496.1"/>
    <property type="molecule type" value="Genomic_DNA"/>
</dbReference>
<name>A0A7W6FUV6_9HYPH</name>
<keyword evidence="2" id="KW-0808">Transferase</keyword>
<keyword evidence="2" id="KW-0489">Methyltransferase</keyword>
<evidence type="ECO:0000313" key="2">
    <source>
        <dbReference type="EMBL" id="MBB3936496.1"/>
    </source>
</evidence>
<gene>
    <name evidence="2" type="ORF">GGR05_002650</name>
</gene>
<evidence type="ECO:0000313" key="3">
    <source>
        <dbReference type="Proteomes" id="UP000531216"/>
    </source>
</evidence>
<dbReference type="Proteomes" id="UP000531216">
    <property type="component" value="Unassembled WGS sequence"/>
</dbReference>
<proteinExistence type="predicted"/>
<dbReference type="AlphaFoldDB" id="A0A7W6FUV6"/>
<evidence type="ECO:0000259" key="1">
    <source>
        <dbReference type="Pfam" id="PF08241"/>
    </source>
</evidence>
<dbReference type="CDD" id="cd02440">
    <property type="entry name" value="AdoMet_MTases"/>
    <property type="match status" value="1"/>
</dbReference>
<dbReference type="Gene3D" id="3.40.50.150">
    <property type="entry name" value="Vaccinia Virus protein VP39"/>
    <property type="match status" value="1"/>
</dbReference>
<dbReference type="InterPro" id="IPR029063">
    <property type="entry name" value="SAM-dependent_MTases_sf"/>
</dbReference>
<protein>
    <submittedName>
        <fullName evidence="2">SAM-dependent methyltransferase</fullName>
    </submittedName>
</protein>
<dbReference type="InterPro" id="IPR013216">
    <property type="entry name" value="Methyltransf_11"/>
</dbReference>
<dbReference type="Pfam" id="PF08241">
    <property type="entry name" value="Methyltransf_11"/>
    <property type="match status" value="1"/>
</dbReference>
<dbReference type="SUPFAM" id="SSF53335">
    <property type="entry name" value="S-adenosyl-L-methionine-dependent methyltransferases"/>
    <property type="match status" value="1"/>
</dbReference>
<dbReference type="GO" id="GO:0008757">
    <property type="term" value="F:S-adenosylmethionine-dependent methyltransferase activity"/>
    <property type="evidence" value="ECO:0007669"/>
    <property type="project" value="InterPro"/>
</dbReference>
<accession>A0A7W6FUV6</accession>
<comment type="caution">
    <text evidence="2">The sequence shown here is derived from an EMBL/GenBank/DDBJ whole genome shotgun (WGS) entry which is preliminary data.</text>
</comment>
<keyword evidence="3" id="KW-1185">Reference proteome</keyword>
<reference evidence="2 3" key="1">
    <citation type="submission" date="2020-08" db="EMBL/GenBank/DDBJ databases">
        <title>Genomic Encyclopedia of Type Strains, Phase IV (KMG-IV): sequencing the most valuable type-strain genomes for metagenomic binning, comparative biology and taxonomic classification.</title>
        <authorList>
            <person name="Goeker M."/>
        </authorList>
    </citation>
    <scope>NUCLEOTIDE SEQUENCE [LARGE SCALE GENOMIC DNA]</scope>
    <source>
        <strain evidence="2 3">DSM 25024</strain>
    </source>
</reference>
<sequence>MTTVNADIVDLRDFYASRLGDACVRSLAMALGTVWKPIRDERLVGLGYVTPYLDRLTGEAERTLAFMPAAQGAVNWPLGRPSLAALVHPAELPLGDAAVDRILMVHALEFAEDPAEMLGEAWRVLAPGGRLVMVLPSRGGMWSRFEHTPFGSGRPWSRAQATRLLRDTQFTPAGFSEALFFPPFRRERFLNLAGPWDRAGRRFWPIFAGAIVIEAVKLVYRGIPVTSRERSRIRAMRPVLVPQGRPALHLEKPPEAP</sequence>
<organism evidence="2 3">
    <name type="scientific">Aureimonas phyllosphaerae</name>
    <dbReference type="NCBI Taxonomy" id="1166078"/>
    <lineage>
        <taxon>Bacteria</taxon>
        <taxon>Pseudomonadati</taxon>
        <taxon>Pseudomonadota</taxon>
        <taxon>Alphaproteobacteria</taxon>
        <taxon>Hyphomicrobiales</taxon>
        <taxon>Aurantimonadaceae</taxon>
        <taxon>Aureimonas</taxon>
    </lineage>
</organism>
<dbReference type="GO" id="GO:0032259">
    <property type="term" value="P:methylation"/>
    <property type="evidence" value="ECO:0007669"/>
    <property type="project" value="UniProtKB-KW"/>
</dbReference>
<feature type="domain" description="Methyltransferase type 11" evidence="1">
    <location>
        <begin position="86"/>
        <end position="133"/>
    </location>
</feature>